<organism evidence="1 2">
    <name type="scientific">Geoanaerobacter pelophilus</name>
    <dbReference type="NCBI Taxonomy" id="60036"/>
    <lineage>
        <taxon>Bacteria</taxon>
        <taxon>Pseudomonadati</taxon>
        <taxon>Thermodesulfobacteriota</taxon>
        <taxon>Desulfuromonadia</taxon>
        <taxon>Geobacterales</taxon>
        <taxon>Geobacteraceae</taxon>
        <taxon>Geoanaerobacter</taxon>
    </lineage>
</organism>
<protein>
    <submittedName>
        <fullName evidence="1">Uncharacterized protein</fullName>
    </submittedName>
</protein>
<reference evidence="1 2" key="1">
    <citation type="submission" date="2021-05" db="EMBL/GenBank/DDBJ databases">
        <title>The draft genome of Geobacter pelophilus DSM 12255.</title>
        <authorList>
            <person name="Xu Z."/>
            <person name="Masuda Y."/>
            <person name="Itoh H."/>
            <person name="Senoo K."/>
        </authorList>
    </citation>
    <scope>NUCLEOTIDE SEQUENCE [LARGE SCALE GENOMIC DNA]</scope>
    <source>
        <strain evidence="1 2">DSM 12255</strain>
    </source>
</reference>
<gene>
    <name evidence="1" type="ORF">KI809_07380</name>
</gene>
<dbReference type="AlphaFoldDB" id="A0AAW4LAA8"/>
<dbReference type="EMBL" id="JAHCVJ010000002">
    <property type="protein sequence ID" value="MBT0664121.1"/>
    <property type="molecule type" value="Genomic_DNA"/>
</dbReference>
<sequence>MPNPSSYFDVLSITSKLSNSMQKVSIAEIHLFSYLSCLLWLYKKQPVAFWGYPFAATPQGHPYSADLDESIKYLLRNGTVAISDDKHIIVTPSGETEFSELLKMTMFTEREPYLEGACSCVLAMPIGMIRNGIMNEPEINNSIALAQKRMLLTTDGVDMLYEQFDVLSKAIGVAVDDLMIPSVVWVTYLSGIQN</sequence>
<evidence type="ECO:0000313" key="1">
    <source>
        <dbReference type="EMBL" id="MBT0664121.1"/>
    </source>
</evidence>
<proteinExistence type="predicted"/>
<dbReference type="Proteomes" id="UP000811899">
    <property type="component" value="Unassembled WGS sequence"/>
</dbReference>
<comment type="caution">
    <text evidence="1">The sequence shown here is derived from an EMBL/GenBank/DDBJ whole genome shotgun (WGS) entry which is preliminary data.</text>
</comment>
<name>A0AAW4LAA8_9BACT</name>
<keyword evidence="2" id="KW-1185">Reference proteome</keyword>
<evidence type="ECO:0000313" key="2">
    <source>
        <dbReference type="Proteomes" id="UP000811899"/>
    </source>
</evidence>
<dbReference type="RefSeq" id="WP_214170886.1">
    <property type="nucleotide sequence ID" value="NZ_JAHCVJ010000002.1"/>
</dbReference>
<accession>A0AAW4LAA8</accession>